<accession>A0A370NNP2</accession>
<dbReference type="AlphaFoldDB" id="A0A370NNP2"/>
<evidence type="ECO:0000313" key="7">
    <source>
        <dbReference type="Proteomes" id="UP000255165"/>
    </source>
</evidence>
<dbReference type="Proteomes" id="UP000255165">
    <property type="component" value="Unassembled WGS sequence"/>
</dbReference>
<dbReference type="GO" id="GO:0005829">
    <property type="term" value="C:cytosol"/>
    <property type="evidence" value="ECO:0007669"/>
    <property type="project" value="TreeGrafter"/>
</dbReference>
<keyword evidence="3" id="KW-0804">Transcription</keyword>
<evidence type="ECO:0000256" key="4">
    <source>
        <dbReference type="SAM" id="MobiDB-lite"/>
    </source>
</evidence>
<keyword evidence="7" id="KW-1185">Reference proteome</keyword>
<dbReference type="InterPro" id="IPR018062">
    <property type="entry name" value="HTH_AraC-typ_CS"/>
</dbReference>
<dbReference type="GO" id="GO:0003700">
    <property type="term" value="F:DNA-binding transcription factor activity"/>
    <property type="evidence" value="ECO:0007669"/>
    <property type="project" value="InterPro"/>
</dbReference>
<dbReference type="InterPro" id="IPR009057">
    <property type="entry name" value="Homeodomain-like_sf"/>
</dbReference>
<dbReference type="SMART" id="SM00342">
    <property type="entry name" value="HTH_ARAC"/>
    <property type="match status" value="1"/>
</dbReference>
<evidence type="ECO:0000256" key="2">
    <source>
        <dbReference type="ARBA" id="ARBA00023125"/>
    </source>
</evidence>
<feature type="region of interest" description="Disordered" evidence="4">
    <location>
        <begin position="401"/>
        <end position="452"/>
    </location>
</feature>
<dbReference type="Pfam" id="PF12625">
    <property type="entry name" value="Arabinose_bd"/>
    <property type="match status" value="1"/>
</dbReference>
<dbReference type="PANTHER" id="PTHR47894:SF4">
    <property type="entry name" value="HTH-TYPE TRANSCRIPTIONAL REGULATOR GADX"/>
    <property type="match status" value="1"/>
</dbReference>
<dbReference type="Gene3D" id="1.10.10.60">
    <property type="entry name" value="Homeodomain-like"/>
    <property type="match status" value="1"/>
</dbReference>
<dbReference type="GO" id="GO:0000976">
    <property type="term" value="F:transcription cis-regulatory region binding"/>
    <property type="evidence" value="ECO:0007669"/>
    <property type="project" value="TreeGrafter"/>
</dbReference>
<sequence>MAYLVRSAALTDYVRVARSVGIDPYRHLRDAGIDRSALLAPDIMIPAEAVGRLLEASAEAAGIEDLGLRMAESRQLSNLGPLGFVTQEQPTLRKALDSVSHYLRLQNEALHMRIEEAEGIVIIREDLLAGYAGSMRQAMQLVLGVLHRTLSTLLGAAWRPHTICFTHAAPASLAMYARVFGAPVLFRQDFDGLVCQAADLEVAIPAYDPVMAQQVRRYLDAMLAQSSATMPDKVRKLVITLLPSGTCSVDRVAQHLGVGRRTVYSRLAQHGESYLAIVDGVREDLVKRYIDSDDRPLSEVATLVGFSSLSAFSRWFGRRFGCSVSRWRSRRGNAAAPKDSGTNASYDIGNAAAAGHYGGVPAVLAPSDLPADPEAVRAIALEQNRLARALWEQLESLKHQVAQPDRAQSGASSERLLGQAEPLAAPLDLPPPPVAAKAKGAGARHTRKIQRS</sequence>
<proteinExistence type="predicted"/>
<feature type="domain" description="HTH araC/xylS-type" evidence="5">
    <location>
        <begin position="232"/>
        <end position="330"/>
    </location>
</feature>
<evidence type="ECO:0000256" key="1">
    <source>
        <dbReference type="ARBA" id="ARBA00023015"/>
    </source>
</evidence>
<keyword evidence="1" id="KW-0805">Transcription regulation</keyword>
<gene>
    <name evidence="6" type="ORF">DN412_27005</name>
</gene>
<evidence type="ECO:0000256" key="3">
    <source>
        <dbReference type="ARBA" id="ARBA00023163"/>
    </source>
</evidence>
<dbReference type="PROSITE" id="PS00041">
    <property type="entry name" value="HTH_ARAC_FAMILY_1"/>
    <property type="match status" value="1"/>
</dbReference>
<dbReference type="Pfam" id="PF12833">
    <property type="entry name" value="HTH_18"/>
    <property type="match status" value="1"/>
</dbReference>
<protein>
    <submittedName>
        <fullName evidence="6">AraC family transcriptional regulator</fullName>
    </submittedName>
</protein>
<name>A0A370NNP2_9BURK</name>
<dbReference type="InterPro" id="IPR018060">
    <property type="entry name" value="HTH_AraC"/>
</dbReference>
<dbReference type="PROSITE" id="PS01124">
    <property type="entry name" value="HTH_ARAC_FAMILY_2"/>
    <property type="match status" value="1"/>
</dbReference>
<organism evidence="6 7">
    <name type="scientific">Cupriavidus lacunae</name>
    <dbReference type="NCBI Taxonomy" id="2666307"/>
    <lineage>
        <taxon>Bacteria</taxon>
        <taxon>Pseudomonadati</taxon>
        <taxon>Pseudomonadota</taxon>
        <taxon>Betaproteobacteria</taxon>
        <taxon>Burkholderiales</taxon>
        <taxon>Burkholderiaceae</taxon>
        <taxon>Cupriavidus</taxon>
    </lineage>
</organism>
<comment type="caution">
    <text evidence="6">The sequence shown here is derived from an EMBL/GenBank/DDBJ whole genome shotgun (WGS) entry which is preliminary data.</text>
</comment>
<reference evidence="7" key="1">
    <citation type="submission" date="2018-06" db="EMBL/GenBank/DDBJ databases">
        <authorList>
            <person name="Feng T."/>
            <person name="Jeon C.O."/>
        </authorList>
    </citation>
    <scope>NUCLEOTIDE SEQUENCE [LARGE SCALE GENOMIC DNA]</scope>
    <source>
        <strain evidence="7">S23</strain>
    </source>
</reference>
<dbReference type="RefSeq" id="WP_115214389.1">
    <property type="nucleotide sequence ID" value="NZ_QKWJ01000045.1"/>
</dbReference>
<evidence type="ECO:0000259" key="5">
    <source>
        <dbReference type="PROSITE" id="PS01124"/>
    </source>
</evidence>
<keyword evidence="2" id="KW-0238">DNA-binding</keyword>
<dbReference type="SUPFAM" id="SSF46689">
    <property type="entry name" value="Homeodomain-like"/>
    <property type="match status" value="1"/>
</dbReference>
<dbReference type="PANTHER" id="PTHR47894">
    <property type="entry name" value="HTH-TYPE TRANSCRIPTIONAL REGULATOR GADX"/>
    <property type="match status" value="1"/>
</dbReference>
<dbReference type="InterPro" id="IPR032687">
    <property type="entry name" value="AraC-type_N"/>
</dbReference>
<feature type="compositionally biased region" description="Basic residues" evidence="4">
    <location>
        <begin position="442"/>
        <end position="452"/>
    </location>
</feature>
<dbReference type="EMBL" id="QKWJ01000045">
    <property type="protein sequence ID" value="RDK07236.1"/>
    <property type="molecule type" value="Genomic_DNA"/>
</dbReference>
<evidence type="ECO:0000313" key="6">
    <source>
        <dbReference type="EMBL" id="RDK07236.1"/>
    </source>
</evidence>